<organism evidence="2 3">
    <name type="scientific">Agromyces salentinus</name>
    <dbReference type="NCBI Taxonomy" id="269421"/>
    <lineage>
        <taxon>Bacteria</taxon>
        <taxon>Bacillati</taxon>
        <taxon>Actinomycetota</taxon>
        <taxon>Actinomycetes</taxon>
        <taxon>Micrococcales</taxon>
        <taxon>Microbacteriaceae</taxon>
        <taxon>Agromyces</taxon>
    </lineage>
</organism>
<evidence type="ECO:0000313" key="2">
    <source>
        <dbReference type="EMBL" id="GAA1840541.1"/>
    </source>
</evidence>
<feature type="region of interest" description="Disordered" evidence="1">
    <location>
        <begin position="47"/>
        <end position="82"/>
    </location>
</feature>
<evidence type="ECO:0000256" key="1">
    <source>
        <dbReference type="SAM" id="MobiDB-lite"/>
    </source>
</evidence>
<gene>
    <name evidence="2" type="ORF">GCM10009750_28210</name>
</gene>
<keyword evidence="3" id="KW-1185">Reference proteome</keyword>
<accession>A0ABN2MWL1</accession>
<dbReference type="Proteomes" id="UP001501746">
    <property type="component" value="Unassembled WGS sequence"/>
</dbReference>
<proteinExistence type="predicted"/>
<feature type="compositionally biased region" description="Basic and acidic residues" evidence="1">
    <location>
        <begin position="73"/>
        <end position="82"/>
    </location>
</feature>
<dbReference type="RefSeq" id="WP_157426524.1">
    <property type="nucleotide sequence ID" value="NZ_BAAANK010000008.1"/>
</dbReference>
<dbReference type="EMBL" id="BAAANK010000008">
    <property type="protein sequence ID" value="GAA1840541.1"/>
    <property type="molecule type" value="Genomic_DNA"/>
</dbReference>
<dbReference type="Pfam" id="PF13822">
    <property type="entry name" value="ACC_epsilon"/>
    <property type="match status" value="1"/>
</dbReference>
<evidence type="ECO:0000313" key="3">
    <source>
        <dbReference type="Proteomes" id="UP001501746"/>
    </source>
</evidence>
<reference evidence="2 3" key="1">
    <citation type="journal article" date="2019" name="Int. J. Syst. Evol. Microbiol.">
        <title>The Global Catalogue of Microorganisms (GCM) 10K type strain sequencing project: providing services to taxonomists for standard genome sequencing and annotation.</title>
        <authorList>
            <consortium name="The Broad Institute Genomics Platform"/>
            <consortium name="The Broad Institute Genome Sequencing Center for Infectious Disease"/>
            <person name="Wu L."/>
            <person name="Ma J."/>
        </authorList>
    </citation>
    <scope>NUCLEOTIDE SEQUENCE [LARGE SCALE GENOMIC DNA]</scope>
    <source>
        <strain evidence="2 3">JCM 14323</strain>
    </source>
</reference>
<sequence>MSTRDESTPEADAAAAAAAIRFITRNVTDEEAAAVTAVLVAALEEQSDATVPADPRRGAWVRSSGSLSAFDPRGARWDRAGA</sequence>
<protein>
    <recommendedName>
        <fullName evidence="4">Acyl-CoA carboxylase subunit epsilon</fullName>
    </recommendedName>
</protein>
<comment type="caution">
    <text evidence="2">The sequence shown here is derived from an EMBL/GenBank/DDBJ whole genome shotgun (WGS) entry which is preliminary data.</text>
</comment>
<evidence type="ECO:0008006" key="4">
    <source>
        <dbReference type="Google" id="ProtNLM"/>
    </source>
</evidence>
<name>A0ABN2MWL1_9MICO</name>
<dbReference type="InterPro" id="IPR032716">
    <property type="entry name" value="ACC_epsilon"/>
</dbReference>